<dbReference type="EMBL" id="CP159373">
    <property type="protein sequence ID" value="XCN73652.1"/>
    <property type="molecule type" value="Genomic_DNA"/>
</dbReference>
<accession>A0AAU8LWR6</accession>
<reference evidence="1" key="1">
    <citation type="journal article" date="2024" name="Syst. Appl. Microbiol.">
        <title>First single-strain enrichments of Electrothrix cable bacteria, description of E. aestuarii sp. nov. and E. rattekaaiensis sp. nov., and proposal of a cable bacteria taxonomy following the rules of the SeqCode.</title>
        <authorList>
            <person name="Plum-Jensen L.E."/>
            <person name="Schramm A."/>
            <person name="Marshall I.P.G."/>
        </authorList>
    </citation>
    <scope>NUCLEOTIDE SEQUENCE</scope>
    <source>
        <strain evidence="1">Rat1</strain>
    </source>
</reference>
<protein>
    <submittedName>
        <fullName evidence="1">Uncharacterized protein</fullName>
    </submittedName>
</protein>
<evidence type="ECO:0000313" key="1">
    <source>
        <dbReference type="EMBL" id="XCN73652.1"/>
    </source>
</evidence>
<organism evidence="1">
    <name type="scientific">Candidatus Electrothrix aestuarii</name>
    <dbReference type="NCBI Taxonomy" id="3062594"/>
    <lineage>
        <taxon>Bacteria</taxon>
        <taxon>Pseudomonadati</taxon>
        <taxon>Thermodesulfobacteriota</taxon>
        <taxon>Desulfobulbia</taxon>
        <taxon>Desulfobulbales</taxon>
        <taxon>Desulfobulbaceae</taxon>
        <taxon>Candidatus Electrothrix</taxon>
    </lineage>
</organism>
<proteinExistence type="predicted"/>
<dbReference type="KEGG" id="eaj:Q3M24_02550"/>
<name>A0AAU8LWR6_9BACT</name>
<reference evidence="1" key="2">
    <citation type="submission" date="2024-06" db="EMBL/GenBank/DDBJ databases">
        <authorList>
            <person name="Plum-Jensen L.E."/>
            <person name="Schramm A."/>
            <person name="Marshall I.P.G."/>
        </authorList>
    </citation>
    <scope>NUCLEOTIDE SEQUENCE</scope>
    <source>
        <strain evidence="1">Rat1</strain>
    </source>
</reference>
<gene>
    <name evidence="1" type="ORF">Q3M24_02550</name>
</gene>
<sequence>MEMAVMYTIQISPFSIVPLSGAPKKESKSMMVMEIIDVPVNAL</sequence>
<dbReference type="AlphaFoldDB" id="A0AAU8LWR6"/>